<evidence type="ECO:0000256" key="1">
    <source>
        <dbReference type="ARBA" id="ARBA00000085"/>
    </source>
</evidence>
<dbReference type="CDD" id="cd16917">
    <property type="entry name" value="HATPase_UhpB-NarQ-NarX-like"/>
    <property type="match status" value="1"/>
</dbReference>
<name>A0A918GQ77_9PSEU</name>
<keyword evidence="5" id="KW-0547">Nucleotide-binding</keyword>
<gene>
    <name evidence="13" type="ORF">GCM10010171_56480</name>
</gene>
<dbReference type="GO" id="GO:0005524">
    <property type="term" value="F:ATP binding"/>
    <property type="evidence" value="ECO:0007669"/>
    <property type="project" value="UniProtKB-KW"/>
</dbReference>
<feature type="domain" description="Signal transduction histidine kinase subgroup 3 dimerisation and phosphoacceptor" evidence="11">
    <location>
        <begin position="225"/>
        <end position="290"/>
    </location>
</feature>
<keyword evidence="9" id="KW-0812">Transmembrane</keyword>
<comment type="caution">
    <text evidence="13">The sequence shown here is derived from an EMBL/GenBank/DDBJ whole genome shotgun (WGS) entry which is preliminary data.</text>
</comment>
<protein>
    <recommendedName>
        <fullName evidence="2">histidine kinase</fullName>
        <ecNumber evidence="2">2.7.13.3</ecNumber>
    </recommendedName>
</protein>
<sequence length="414" mass="43119">MAQVVPRPRTGAGLVRAVPDALERLADGLATAVLAVVGMAVLCLTAVLCLVGVGLPLVPVALRLVHVVADRERARLSRSGPPVLSPGPAPSRLADAVRSRATRRELAWLAVHAVGGLLLGASGLTIVLNIVRDGTFPLWWRLLPPDAATPSLGLWVVHDMADALVVGLLGFGWMAMALFLLPVLSRLQGMPGRKLLDVGTAADPALRIAHLTATRAAALDAHTAELRRIERALHDGTQNRVVAAIVLLGAARRALARGAEDTDVILGRAQETAEEALAQLRAVVRGVFPPVLADRGLTDALAELVADCPVPCVLDVDVGRCAASVEATIYFAIAEALTNITKHSGARSAYVTIRGEGGRVRVEVFDDGCGGANVDRGSGLNGIRRRIEAHDGTFTLASPPGGPTVLAMGLPCGL</sequence>
<dbReference type="InterPro" id="IPR011712">
    <property type="entry name" value="Sig_transdc_His_kin_sub3_dim/P"/>
</dbReference>
<evidence type="ECO:0000256" key="6">
    <source>
        <dbReference type="ARBA" id="ARBA00022777"/>
    </source>
</evidence>
<keyword evidence="4" id="KW-0808">Transferase</keyword>
<feature type="domain" description="Histidine kinase/HSP90-like ATPase" evidence="10">
    <location>
        <begin position="326"/>
        <end position="410"/>
    </location>
</feature>
<dbReference type="EMBL" id="BMRB01000007">
    <property type="protein sequence ID" value="GGS54059.1"/>
    <property type="molecule type" value="Genomic_DNA"/>
</dbReference>
<reference evidence="13" key="1">
    <citation type="journal article" date="2014" name="Int. J. Syst. Evol. Microbiol.">
        <title>Complete genome sequence of Corynebacterium casei LMG S-19264T (=DSM 44701T), isolated from a smear-ripened cheese.</title>
        <authorList>
            <consortium name="US DOE Joint Genome Institute (JGI-PGF)"/>
            <person name="Walter F."/>
            <person name="Albersmeier A."/>
            <person name="Kalinowski J."/>
            <person name="Ruckert C."/>
        </authorList>
    </citation>
    <scope>NUCLEOTIDE SEQUENCE</scope>
    <source>
        <strain evidence="13">JCM 3276</strain>
    </source>
</reference>
<proteinExistence type="predicted"/>
<dbReference type="Pfam" id="PF13796">
    <property type="entry name" value="Sensor"/>
    <property type="match status" value="1"/>
</dbReference>
<feature type="transmembrane region" description="Helical" evidence="9">
    <location>
        <begin position="163"/>
        <end position="184"/>
    </location>
</feature>
<dbReference type="AlphaFoldDB" id="A0A918GQ77"/>
<evidence type="ECO:0000256" key="3">
    <source>
        <dbReference type="ARBA" id="ARBA00022553"/>
    </source>
</evidence>
<keyword evidence="6 13" id="KW-0418">Kinase</keyword>
<dbReference type="EC" id="2.7.13.3" evidence="2"/>
<evidence type="ECO:0000256" key="9">
    <source>
        <dbReference type="SAM" id="Phobius"/>
    </source>
</evidence>
<keyword evidence="9" id="KW-1133">Transmembrane helix</keyword>
<dbReference type="Pfam" id="PF02518">
    <property type="entry name" value="HATPase_c"/>
    <property type="match status" value="1"/>
</dbReference>
<evidence type="ECO:0000256" key="8">
    <source>
        <dbReference type="ARBA" id="ARBA00023012"/>
    </source>
</evidence>
<evidence type="ECO:0000259" key="10">
    <source>
        <dbReference type="Pfam" id="PF02518"/>
    </source>
</evidence>
<keyword evidence="7" id="KW-0067">ATP-binding</keyword>
<evidence type="ECO:0000313" key="14">
    <source>
        <dbReference type="Proteomes" id="UP000660680"/>
    </source>
</evidence>
<dbReference type="InterPro" id="IPR003594">
    <property type="entry name" value="HATPase_dom"/>
</dbReference>
<reference evidence="13" key="2">
    <citation type="submission" date="2020-09" db="EMBL/GenBank/DDBJ databases">
        <authorList>
            <person name="Sun Q."/>
            <person name="Ohkuma M."/>
        </authorList>
    </citation>
    <scope>NUCLEOTIDE SEQUENCE</scope>
    <source>
        <strain evidence="13">JCM 3276</strain>
    </source>
</reference>
<evidence type="ECO:0000256" key="4">
    <source>
        <dbReference type="ARBA" id="ARBA00022679"/>
    </source>
</evidence>
<evidence type="ECO:0000259" key="11">
    <source>
        <dbReference type="Pfam" id="PF07730"/>
    </source>
</evidence>
<dbReference type="GO" id="GO:0046983">
    <property type="term" value="F:protein dimerization activity"/>
    <property type="evidence" value="ECO:0007669"/>
    <property type="project" value="InterPro"/>
</dbReference>
<organism evidence="13 14">
    <name type="scientific">Actinokineospora fastidiosa</name>
    <dbReference type="NCBI Taxonomy" id="1816"/>
    <lineage>
        <taxon>Bacteria</taxon>
        <taxon>Bacillati</taxon>
        <taxon>Actinomycetota</taxon>
        <taxon>Actinomycetes</taxon>
        <taxon>Pseudonocardiales</taxon>
        <taxon>Pseudonocardiaceae</taxon>
        <taxon>Actinokineospora</taxon>
    </lineage>
</organism>
<dbReference type="InterPro" id="IPR036890">
    <property type="entry name" value="HATPase_C_sf"/>
</dbReference>
<dbReference type="GO" id="GO:0016020">
    <property type="term" value="C:membrane"/>
    <property type="evidence" value="ECO:0007669"/>
    <property type="project" value="InterPro"/>
</dbReference>
<evidence type="ECO:0000259" key="12">
    <source>
        <dbReference type="Pfam" id="PF13796"/>
    </source>
</evidence>
<feature type="transmembrane region" description="Helical" evidence="9">
    <location>
        <begin position="106"/>
        <end position="131"/>
    </location>
</feature>
<dbReference type="Gene3D" id="1.20.5.1930">
    <property type="match status" value="1"/>
</dbReference>
<evidence type="ECO:0000256" key="7">
    <source>
        <dbReference type="ARBA" id="ARBA00022840"/>
    </source>
</evidence>
<dbReference type="GO" id="GO:0000155">
    <property type="term" value="F:phosphorelay sensor kinase activity"/>
    <property type="evidence" value="ECO:0007669"/>
    <property type="project" value="InterPro"/>
</dbReference>
<dbReference type="Pfam" id="PF07730">
    <property type="entry name" value="HisKA_3"/>
    <property type="match status" value="1"/>
</dbReference>
<dbReference type="Proteomes" id="UP000660680">
    <property type="component" value="Unassembled WGS sequence"/>
</dbReference>
<evidence type="ECO:0000256" key="5">
    <source>
        <dbReference type="ARBA" id="ARBA00022741"/>
    </source>
</evidence>
<dbReference type="Gene3D" id="3.30.565.10">
    <property type="entry name" value="Histidine kinase-like ATPase, C-terminal domain"/>
    <property type="match status" value="1"/>
</dbReference>
<feature type="domain" description="Putative sensor" evidence="12">
    <location>
        <begin position="25"/>
        <end position="196"/>
    </location>
</feature>
<dbReference type="SUPFAM" id="SSF55874">
    <property type="entry name" value="ATPase domain of HSP90 chaperone/DNA topoisomerase II/histidine kinase"/>
    <property type="match status" value="1"/>
</dbReference>
<keyword evidence="3" id="KW-0597">Phosphoprotein</keyword>
<dbReference type="InterPro" id="IPR025828">
    <property type="entry name" value="Put_sensor_dom"/>
</dbReference>
<keyword evidence="14" id="KW-1185">Reference proteome</keyword>
<accession>A0A918GQ77</accession>
<evidence type="ECO:0000313" key="13">
    <source>
        <dbReference type="EMBL" id="GGS54059.1"/>
    </source>
</evidence>
<evidence type="ECO:0000256" key="2">
    <source>
        <dbReference type="ARBA" id="ARBA00012438"/>
    </source>
</evidence>
<dbReference type="PANTHER" id="PTHR24421">
    <property type="entry name" value="NITRATE/NITRITE SENSOR PROTEIN NARX-RELATED"/>
    <property type="match status" value="1"/>
</dbReference>
<feature type="transmembrane region" description="Helical" evidence="9">
    <location>
        <begin position="32"/>
        <end position="65"/>
    </location>
</feature>
<comment type="catalytic activity">
    <reaction evidence="1">
        <text>ATP + protein L-histidine = ADP + protein N-phospho-L-histidine.</text>
        <dbReference type="EC" id="2.7.13.3"/>
    </reaction>
</comment>
<keyword evidence="8" id="KW-0902">Two-component regulatory system</keyword>
<dbReference type="PANTHER" id="PTHR24421:SF10">
    <property type="entry name" value="NITRATE_NITRITE SENSOR PROTEIN NARQ"/>
    <property type="match status" value="1"/>
</dbReference>
<dbReference type="InterPro" id="IPR050482">
    <property type="entry name" value="Sensor_HK_TwoCompSys"/>
</dbReference>
<keyword evidence="9" id="KW-0472">Membrane</keyword>